<accession>A0A2B7YZ71</accession>
<name>A0A2B7YZ71_POLH7</name>
<keyword evidence="4" id="KW-1185">Reference proteome</keyword>
<evidence type="ECO:0000256" key="1">
    <source>
        <dbReference type="SAM" id="MobiDB-lite"/>
    </source>
</evidence>
<dbReference type="Proteomes" id="UP000224634">
    <property type="component" value="Unassembled WGS sequence"/>
</dbReference>
<feature type="compositionally biased region" description="Polar residues" evidence="1">
    <location>
        <begin position="157"/>
        <end position="167"/>
    </location>
</feature>
<dbReference type="AlphaFoldDB" id="A0A2B7YZ71"/>
<dbReference type="CDD" id="cd00170">
    <property type="entry name" value="SEC14"/>
    <property type="match status" value="1"/>
</dbReference>
<dbReference type="SUPFAM" id="SSF52087">
    <property type="entry name" value="CRAL/TRIO domain"/>
    <property type="match status" value="1"/>
</dbReference>
<dbReference type="OrthoDB" id="43460at2759"/>
<evidence type="ECO:0000259" key="2">
    <source>
        <dbReference type="PROSITE" id="PS50191"/>
    </source>
</evidence>
<dbReference type="InterPro" id="IPR011074">
    <property type="entry name" value="CRAL/TRIO_N_dom"/>
</dbReference>
<dbReference type="Pfam" id="PF03765">
    <property type="entry name" value="CRAL_TRIO_N"/>
    <property type="match status" value="1"/>
</dbReference>
<gene>
    <name evidence="3" type="ORF">AJ80_01754</name>
</gene>
<feature type="region of interest" description="Disordered" evidence="1">
    <location>
        <begin position="27"/>
        <end position="53"/>
    </location>
</feature>
<dbReference type="PANTHER" id="PTHR46590:SF1">
    <property type="entry name" value="PHOSPHATIDYLINOSITOL TRANSFER PROTEIN CSR1"/>
    <property type="match status" value="1"/>
</dbReference>
<feature type="compositionally biased region" description="Polar residues" evidence="1">
    <location>
        <begin position="195"/>
        <end position="212"/>
    </location>
</feature>
<dbReference type="EMBL" id="PDNA01000015">
    <property type="protein sequence ID" value="PGH26625.1"/>
    <property type="molecule type" value="Genomic_DNA"/>
</dbReference>
<dbReference type="Gene3D" id="3.40.525.10">
    <property type="entry name" value="CRAL-TRIO lipid binding domain"/>
    <property type="match status" value="1"/>
</dbReference>
<dbReference type="Pfam" id="PF00650">
    <property type="entry name" value="CRAL_TRIO"/>
    <property type="match status" value="1"/>
</dbReference>
<feature type="domain" description="CRAL-TRIO" evidence="2">
    <location>
        <begin position="310"/>
        <end position="470"/>
    </location>
</feature>
<comment type="caution">
    <text evidence="3">The sequence shown here is derived from an EMBL/GenBank/DDBJ whole genome shotgun (WGS) entry which is preliminary data.</text>
</comment>
<dbReference type="PANTHER" id="PTHR46590">
    <property type="entry name" value="PHOSPHATIDYLINOSITOL TRANSFER PROTEIN CSR1-RELATED"/>
    <property type="match status" value="1"/>
</dbReference>
<dbReference type="InterPro" id="IPR036273">
    <property type="entry name" value="CRAL/TRIO_N_dom_sf"/>
</dbReference>
<dbReference type="SMART" id="SM00516">
    <property type="entry name" value="SEC14"/>
    <property type="match status" value="1"/>
</dbReference>
<dbReference type="STRING" id="1447883.A0A2B7YZ71"/>
<dbReference type="PROSITE" id="PS50191">
    <property type="entry name" value="CRAL_TRIO"/>
    <property type="match status" value="1"/>
</dbReference>
<organism evidence="3 4">
    <name type="scientific">Polytolypa hystricis (strain UAMH7299)</name>
    <dbReference type="NCBI Taxonomy" id="1447883"/>
    <lineage>
        <taxon>Eukaryota</taxon>
        <taxon>Fungi</taxon>
        <taxon>Dikarya</taxon>
        <taxon>Ascomycota</taxon>
        <taxon>Pezizomycotina</taxon>
        <taxon>Eurotiomycetes</taxon>
        <taxon>Eurotiomycetidae</taxon>
        <taxon>Onygenales</taxon>
        <taxon>Onygenales incertae sedis</taxon>
        <taxon>Polytolypa</taxon>
    </lineage>
</organism>
<dbReference type="SMART" id="SM01100">
    <property type="entry name" value="CRAL_TRIO_N"/>
    <property type="match status" value="1"/>
</dbReference>
<evidence type="ECO:0000313" key="4">
    <source>
        <dbReference type="Proteomes" id="UP000224634"/>
    </source>
</evidence>
<dbReference type="InterPro" id="IPR001251">
    <property type="entry name" value="CRAL-TRIO_dom"/>
</dbReference>
<dbReference type="InterPro" id="IPR052432">
    <property type="entry name" value="PITP/CRAL-TRIO"/>
</dbReference>
<dbReference type="SUPFAM" id="SSF46938">
    <property type="entry name" value="CRAL/TRIO N-terminal domain"/>
    <property type="match status" value="1"/>
</dbReference>
<protein>
    <recommendedName>
        <fullName evidence="2">CRAL-TRIO domain-containing protein</fullName>
    </recommendedName>
</protein>
<reference evidence="3 4" key="1">
    <citation type="submission" date="2017-10" db="EMBL/GenBank/DDBJ databases">
        <title>Comparative genomics in systemic dimorphic fungi from Ajellomycetaceae.</title>
        <authorList>
            <person name="Munoz J.F."/>
            <person name="Mcewen J.G."/>
            <person name="Clay O.K."/>
            <person name="Cuomo C.A."/>
        </authorList>
    </citation>
    <scope>NUCLEOTIDE SEQUENCE [LARGE SCALE GENOMIC DNA]</scope>
    <source>
        <strain evidence="3 4">UAMH7299</strain>
    </source>
</reference>
<proteinExistence type="predicted"/>
<dbReference type="InterPro" id="IPR036865">
    <property type="entry name" value="CRAL-TRIO_dom_sf"/>
</dbReference>
<sequence>MHPSSSHRLIRSSLDYVSFRFSHHRAPARFRGSTRQERQSPNPALFHRSRQSPELRTKQASLFWTLTLSTTFICSGLALHSIYGNPQQPSGLQTHTTPIEETLIKLSEMTTKTAPTGHLGNLTAEEEVKLQELWALLFKLFGLHPDSANDLANKTLAQQTQSPQENATAEKKKPKKRLGLWGRNSESTTERASDKTATANDTSPLDPSFNASDTDDKYGLTKEFHNALASLSPEDLRLSFADMVKHDHPDTLMLRFLRARKWDVNKALVMLISALRWRAQDMLVDNGLMKGGEIAAVKNSKSEDPTLKQEGEDFLKLLRMGISFVHSTDKEDRPICYVRVRLHRPGTVSESTMEKYTVFLIETCRMMLGPSADTAAIVFDMTDFSLANMDYAPVKFMIKCFEANYPESLGVVLVHKAPWIFSSIWAIIKGWLDPVVAAKVHFTKSPEDLENFISRSKILKDLGGDDIYHYEYIEPEAAELTKQHDEAQLKLLMAKRLEQVSEFERETLAWISTAKEAGDKGTEHKKRRDVLAYQMATGYWQLDPFVRATSLYDRLGVLKPHITFHPSPECQETVSASASISEKRDITLPTAETSVVEVAGGSAN</sequence>
<feature type="region of interest" description="Disordered" evidence="1">
    <location>
        <begin position="157"/>
        <end position="212"/>
    </location>
</feature>
<evidence type="ECO:0000313" key="3">
    <source>
        <dbReference type="EMBL" id="PGH26625.1"/>
    </source>
</evidence>